<keyword evidence="2" id="KW-0472">Membrane</keyword>
<dbReference type="RefSeq" id="WP_216478009.1">
    <property type="nucleotide sequence ID" value="NZ_JAHLQJ010000004.1"/>
</dbReference>
<organism evidence="3 4">
    <name type="scientific">Paenibacillus brevis</name>
    <dbReference type="NCBI Taxonomy" id="2841508"/>
    <lineage>
        <taxon>Bacteria</taxon>
        <taxon>Bacillati</taxon>
        <taxon>Bacillota</taxon>
        <taxon>Bacilli</taxon>
        <taxon>Bacillales</taxon>
        <taxon>Paenibacillaceae</taxon>
        <taxon>Paenibacillus</taxon>
    </lineage>
</organism>
<sequence length="146" mass="15413">MSDGKKGWIWGAAIGTIVGSVTALLFAPKAGRELRKDLAEGARQVGEKTQEVAGKVGEQSTQIAGAVKEKAEDLVHEFQTWRASKAASSEEVQEAAQEEPLALEVAVEPSEEADEAAQTEETVSGQTEEAGTEAEAAAVEEETDKE</sequence>
<keyword evidence="4" id="KW-1185">Reference proteome</keyword>
<dbReference type="InterPro" id="IPR024623">
    <property type="entry name" value="YtxH"/>
</dbReference>
<dbReference type="EMBL" id="JAHLQJ010000004">
    <property type="protein sequence ID" value="MBU5671522.1"/>
    <property type="molecule type" value="Genomic_DNA"/>
</dbReference>
<evidence type="ECO:0000256" key="1">
    <source>
        <dbReference type="SAM" id="MobiDB-lite"/>
    </source>
</evidence>
<comment type="caution">
    <text evidence="3">The sequence shown here is derived from an EMBL/GenBank/DDBJ whole genome shotgun (WGS) entry which is preliminary data.</text>
</comment>
<name>A0ABS6FPW1_9BACL</name>
<gene>
    <name evidence="3" type="ORF">KQJ23_06705</name>
</gene>
<feature type="compositionally biased region" description="Low complexity" evidence="1">
    <location>
        <begin position="98"/>
        <end position="108"/>
    </location>
</feature>
<evidence type="ECO:0000256" key="2">
    <source>
        <dbReference type="SAM" id="Phobius"/>
    </source>
</evidence>
<dbReference type="PANTHER" id="PTHR35792">
    <property type="entry name" value="GENERAL STRESS PROTEIN"/>
    <property type="match status" value="1"/>
</dbReference>
<feature type="compositionally biased region" description="Acidic residues" evidence="1">
    <location>
        <begin position="109"/>
        <end position="118"/>
    </location>
</feature>
<dbReference type="Pfam" id="PF12732">
    <property type="entry name" value="YtxH"/>
    <property type="match status" value="1"/>
</dbReference>
<proteinExistence type="predicted"/>
<keyword evidence="2" id="KW-1133">Transmembrane helix</keyword>
<reference evidence="3 4" key="1">
    <citation type="submission" date="2021-06" db="EMBL/GenBank/DDBJ databases">
        <authorList>
            <person name="Sun Q."/>
            <person name="Li D."/>
        </authorList>
    </citation>
    <scope>NUCLEOTIDE SEQUENCE [LARGE SCALE GENOMIC DNA]</scope>
    <source>
        <strain evidence="3 4">MSJ-6</strain>
    </source>
</reference>
<feature type="region of interest" description="Disordered" evidence="1">
    <location>
        <begin position="85"/>
        <end position="146"/>
    </location>
</feature>
<dbReference type="PANTHER" id="PTHR35792:SF1">
    <property type="entry name" value="SLL0268 PROTEIN"/>
    <property type="match status" value="1"/>
</dbReference>
<keyword evidence="2" id="KW-0812">Transmembrane</keyword>
<feature type="compositionally biased region" description="Low complexity" evidence="1">
    <location>
        <begin position="119"/>
        <end position="137"/>
    </location>
</feature>
<dbReference type="InterPro" id="IPR052928">
    <property type="entry name" value="Desiccation-related_membrane"/>
</dbReference>
<accession>A0ABS6FPW1</accession>
<evidence type="ECO:0000313" key="3">
    <source>
        <dbReference type="EMBL" id="MBU5671522.1"/>
    </source>
</evidence>
<feature type="transmembrane region" description="Helical" evidence="2">
    <location>
        <begin position="7"/>
        <end position="27"/>
    </location>
</feature>
<dbReference type="Proteomes" id="UP000743001">
    <property type="component" value="Unassembled WGS sequence"/>
</dbReference>
<protein>
    <submittedName>
        <fullName evidence="3">YtxH domain-containing protein</fullName>
    </submittedName>
</protein>
<evidence type="ECO:0000313" key="4">
    <source>
        <dbReference type="Proteomes" id="UP000743001"/>
    </source>
</evidence>